<evidence type="ECO:0000313" key="9">
    <source>
        <dbReference type="Proteomes" id="UP001140949"/>
    </source>
</evidence>
<dbReference type="InterPro" id="IPR011009">
    <property type="entry name" value="Kinase-like_dom_sf"/>
</dbReference>
<comment type="caution">
    <text evidence="8">The sequence shown here is derived from an EMBL/GenBank/DDBJ whole genome shotgun (WGS) entry which is preliminary data.</text>
</comment>
<dbReference type="EMBL" id="JANAVB010026196">
    <property type="protein sequence ID" value="KAJ6819487.1"/>
    <property type="molecule type" value="Genomic_DNA"/>
</dbReference>
<organism evidence="8 9">
    <name type="scientific">Iris pallida</name>
    <name type="common">Sweet iris</name>
    <dbReference type="NCBI Taxonomy" id="29817"/>
    <lineage>
        <taxon>Eukaryota</taxon>
        <taxon>Viridiplantae</taxon>
        <taxon>Streptophyta</taxon>
        <taxon>Embryophyta</taxon>
        <taxon>Tracheophyta</taxon>
        <taxon>Spermatophyta</taxon>
        <taxon>Magnoliopsida</taxon>
        <taxon>Liliopsida</taxon>
        <taxon>Asparagales</taxon>
        <taxon>Iridaceae</taxon>
        <taxon>Iridoideae</taxon>
        <taxon>Irideae</taxon>
        <taxon>Iris</taxon>
    </lineage>
</organism>
<dbReference type="InterPro" id="IPR021820">
    <property type="entry name" value="S-locus_recpt_kinase_C"/>
</dbReference>
<dbReference type="GO" id="GO:0005524">
    <property type="term" value="F:ATP binding"/>
    <property type="evidence" value="ECO:0007669"/>
    <property type="project" value="UniProtKB-KW"/>
</dbReference>
<evidence type="ECO:0000259" key="6">
    <source>
        <dbReference type="Pfam" id="PF07714"/>
    </source>
</evidence>
<sequence length="149" mass="16782">MSPEYAMEGIFSLKSDVFSYRVLVLEIISGKKNRGAYAFVAYMNLVAHAWNLWNEGSALELVDETMSNRFSINNVIRCINVGLLCVQKHPEDRPLMSTVIVLLGTDIMSLPEPKQPGFISRTCHSEQDQSSRKQDSCTSNDLKITLNPR</sequence>
<evidence type="ECO:0000313" key="8">
    <source>
        <dbReference type="EMBL" id="KAJ6819487.1"/>
    </source>
</evidence>
<dbReference type="GO" id="GO:0004674">
    <property type="term" value="F:protein serine/threonine kinase activity"/>
    <property type="evidence" value="ECO:0007669"/>
    <property type="project" value="UniProtKB-KW"/>
</dbReference>
<name>A0AAX6FT81_IRIPA</name>
<gene>
    <name evidence="8" type="ORF">M6B38_402400</name>
</gene>
<evidence type="ECO:0000256" key="4">
    <source>
        <dbReference type="ARBA" id="ARBA00022777"/>
    </source>
</evidence>
<dbReference type="PANTHER" id="PTHR27002">
    <property type="entry name" value="RECEPTOR-LIKE SERINE/THREONINE-PROTEIN KINASE SD1-8"/>
    <property type="match status" value="1"/>
</dbReference>
<dbReference type="SUPFAM" id="SSF56112">
    <property type="entry name" value="Protein kinase-like (PK-like)"/>
    <property type="match status" value="1"/>
</dbReference>
<dbReference type="Gene3D" id="1.10.510.10">
    <property type="entry name" value="Transferase(Phosphotransferase) domain 1"/>
    <property type="match status" value="1"/>
</dbReference>
<dbReference type="Pfam" id="PF11883">
    <property type="entry name" value="DUF3403"/>
    <property type="match status" value="1"/>
</dbReference>
<feature type="domain" description="S-locus receptor kinase C-terminal" evidence="7">
    <location>
        <begin position="105"/>
        <end position="145"/>
    </location>
</feature>
<dbReference type="PANTHER" id="PTHR27002:SF616">
    <property type="entry name" value="RECEPTOR-LIKE SERINE_THREONINE-PROTEIN KINASE"/>
    <property type="match status" value="1"/>
</dbReference>
<evidence type="ECO:0000256" key="3">
    <source>
        <dbReference type="ARBA" id="ARBA00022741"/>
    </source>
</evidence>
<keyword evidence="1" id="KW-0723">Serine/threonine-protein kinase</keyword>
<keyword evidence="2" id="KW-0808">Transferase</keyword>
<feature type="domain" description="Serine-threonine/tyrosine-protein kinase catalytic" evidence="6">
    <location>
        <begin position="1"/>
        <end position="100"/>
    </location>
</feature>
<keyword evidence="5" id="KW-0067">ATP-binding</keyword>
<dbReference type="Pfam" id="PF07714">
    <property type="entry name" value="PK_Tyr_Ser-Thr"/>
    <property type="match status" value="1"/>
</dbReference>
<reference evidence="8" key="1">
    <citation type="journal article" date="2023" name="GigaByte">
        <title>Genome assembly of the bearded iris, Iris pallida Lam.</title>
        <authorList>
            <person name="Bruccoleri R.E."/>
            <person name="Oakeley E.J."/>
            <person name="Faust A.M.E."/>
            <person name="Altorfer M."/>
            <person name="Dessus-Babus S."/>
            <person name="Burckhardt D."/>
            <person name="Oertli M."/>
            <person name="Naumann U."/>
            <person name="Petersen F."/>
            <person name="Wong J."/>
        </authorList>
    </citation>
    <scope>NUCLEOTIDE SEQUENCE</scope>
    <source>
        <strain evidence="8">GSM-AAB239-AS_SAM_17_03QT</strain>
    </source>
</reference>
<accession>A0AAX6FT81</accession>
<dbReference type="AlphaFoldDB" id="A0AAX6FT81"/>
<evidence type="ECO:0000256" key="1">
    <source>
        <dbReference type="ARBA" id="ARBA00022527"/>
    </source>
</evidence>
<evidence type="ECO:0000259" key="7">
    <source>
        <dbReference type="Pfam" id="PF11883"/>
    </source>
</evidence>
<keyword evidence="3" id="KW-0547">Nucleotide-binding</keyword>
<keyword evidence="8" id="KW-0675">Receptor</keyword>
<keyword evidence="4 8" id="KW-0418">Kinase</keyword>
<dbReference type="GO" id="GO:0005886">
    <property type="term" value="C:plasma membrane"/>
    <property type="evidence" value="ECO:0007669"/>
    <property type="project" value="TreeGrafter"/>
</dbReference>
<dbReference type="Proteomes" id="UP001140949">
    <property type="component" value="Unassembled WGS sequence"/>
</dbReference>
<evidence type="ECO:0000256" key="2">
    <source>
        <dbReference type="ARBA" id="ARBA00022679"/>
    </source>
</evidence>
<reference evidence="8" key="2">
    <citation type="submission" date="2023-04" db="EMBL/GenBank/DDBJ databases">
        <authorList>
            <person name="Bruccoleri R.E."/>
            <person name="Oakeley E.J."/>
            <person name="Faust A.-M."/>
            <person name="Dessus-Babus S."/>
            <person name="Altorfer M."/>
            <person name="Burckhardt D."/>
            <person name="Oertli M."/>
            <person name="Naumann U."/>
            <person name="Petersen F."/>
            <person name="Wong J."/>
        </authorList>
    </citation>
    <scope>NUCLEOTIDE SEQUENCE</scope>
    <source>
        <strain evidence="8">GSM-AAB239-AS_SAM_17_03QT</strain>
        <tissue evidence="8">Leaf</tissue>
    </source>
</reference>
<dbReference type="InterPro" id="IPR001245">
    <property type="entry name" value="Ser-Thr/Tyr_kinase_cat_dom"/>
</dbReference>
<evidence type="ECO:0000256" key="5">
    <source>
        <dbReference type="ARBA" id="ARBA00022840"/>
    </source>
</evidence>
<proteinExistence type="predicted"/>
<keyword evidence="9" id="KW-1185">Reference proteome</keyword>
<protein>
    <submittedName>
        <fullName evidence="8">Receptor-like serine/threonine-protein kinase SD1-8</fullName>
    </submittedName>
</protein>